<comment type="caution">
    <text evidence="1">The sequence shown here is derived from an EMBL/GenBank/DDBJ whole genome shotgun (WGS) entry which is preliminary data.</text>
</comment>
<dbReference type="SUPFAM" id="SSF55729">
    <property type="entry name" value="Acyl-CoA N-acyltransferases (Nat)"/>
    <property type="match status" value="1"/>
</dbReference>
<accession>A0ABT9WWZ3</accession>
<dbReference type="Proteomes" id="UP001223586">
    <property type="component" value="Unassembled WGS sequence"/>
</dbReference>
<evidence type="ECO:0000313" key="2">
    <source>
        <dbReference type="Proteomes" id="UP001223586"/>
    </source>
</evidence>
<dbReference type="EMBL" id="JAUSTT010000028">
    <property type="protein sequence ID" value="MDQ0177821.1"/>
    <property type="molecule type" value="Genomic_DNA"/>
</dbReference>
<proteinExistence type="predicted"/>
<protein>
    <submittedName>
        <fullName evidence="1">RimJ/RimL family protein N-acetyltransferase</fullName>
    </submittedName>
</protein>
<reference evidence="1 2" key="1">
    <citation type="submission" date="2023-07" db="EMBL/GenBank/DDBJ databases">
        <title>Genomic Encyclopedia of Type Strains, Phase IV (KMG-IV): sequencing the most valuable type-strain genomes for metagenomic binning, comparative biology and taxonomic classification.</title>
        <authorList>
            <person name="Goeker M."/>
        </authorList>
    </citation>
    <scope>NUCLEOTIDE SEQUENCE [LARGE SCALE GENOMIC DNA]</scope>
    <source>
        <strain evidence="1 2">DSM 23837</strain>
    </source>
</reference>
<dbReference type="Gene3D" id="3.40.630.30">
    <property type="match status" value="1"/>
</dbReference>
<dbReference type="InterPro" id="IPR016181">
    <property type="entry name" value="Acyl_CoA_acyltransferase"/>
</dbReference>
<organism evidence="1 2">
    <name type="scientific">Bacillus chungangensis</name>
    <dbReference type="NCBI Taxonomy" id="587633"/>
    <lineage>
        <taxon>Bacteria</taxon>
        <taxon>Bacillati</taxon>
        <taxon>Bacillota</taxon>
        <taxon>Bacilli</taxon>
        <taxon>Bacillales</taxon>
        <taxon>Bacillaceae</taxon>
        <taxon>Bacillus</taxon>
    </lineage>
</organism>
<gene>
    <name evidence="1" type="ORF">J2S08_003712</name>
</gene>
<name>A0ABT9WWZ3_9BACI</name>
<keyword evidence="2" id="KW-1185">Reference proteome</keyword>
<evidence type="ECO:0000313" key="1">
    <source>
        <dbReference type="EMBL" id="MDQ0177821.1"/>
    </source>
</evidence>
<sequence>MQWAQDIVQAEPNLDRLSLHVSGKNPRAKDLYEKLSFHTHLQEKSIIWHFLFNKKEWYYMVWR</sequence>